<sequence length="97" mass="11296">MVGRTRMVREQTFSREPEDILTNVRIRAVWEQTFSSEAECNLSNVPGILGDSKTLRNINSGVWRSDYYPGMPYEVFWTFNQSSFIAMAHYCFFQGII</sequence>
<evidence type="ECO:0000313" key="1">
    <source>
        <dbReference type="EMBL" id="MCD7470159.1"/>
    </source>
</evidence>
<gene>
    <name evidence="1" type="ORF">HAX54_009823</name>
</gene>
<name>A0ABS8TFD7_DATST</name>
<keyword evidence="2" id="KW-1185">Reference proteome</keyword>
<comment type="caution">
    <text evidence="1">The sequence shown here is derived from an EMBL/GenBank/DDBJ whole genome shotgun (WGS) entry which is preliminary data.</text>
</comment>
<evidence type="ECO:0000313" key="2">
    <source>
        <dbReference type="Proteomes" id="UP000823775"/>
    </source>
</evidence>
<protein>
    <submittedName>
        <fullName evidence="1">Uncharacterized protein</fullName>
    </submittedName>
</protein>
<reference evidence="1 2" key="1">
    <citation type="journal article" date="2021" name="BMC Genomics">
        <title>Datura genome reveals duplications of psychoactive alkaloid biosynthetic genes and high mutation rate following tissue culture.</title>
        <authorList>
            <person name="Rajewski A."/>
            <person name="Carter-House D."/>
            <person name="Stajich J."/>
            <person name="Litt A."/>
        </authorList>
    </citation>
    <scope>NUCLEOTIDE SEQUENCE [LARGE SCALE GENOMIC DNA]</scope>
    <source>
        <strain evidence="1">AR-01</strain>
    </source>
</reference>
<dbReference type="Proteomes" id="UP000823775">
    <property type="component" value="Unassembled WGS sequence"/>
</dbReference>
<proteinExistence type="predicted"/>
<dbReference type="EMBL" id="JACEIK010001533">
    <property type="protein sequence ID" value="MCD7470159.1"/>
    <property type="molecule type" value="Genomic_DNA"/>
</dbReference>
<accession>A0ABS8TFD7</accession>
<organism evidence="1 2">
    <name type="scientific">Datura stramonium</name>
    <name type="common">Jimsonweed</name>
    <name type="synonym">Common thornapple</name>
    <dbReference type="NCBI Taxonomy" id="4076"/>
    <lineage>
        <taxon>Eukaryota</taxon>
        <taxon>Viridiplantae</taxon>
        <taxon>Streptophyta</taxon>
        <taxon>Embryophyta</taxon>
        <taxon>Tracheophyta</taxon>
        <taxon>Spermatophyta</taxon>
        <taxon>Magnoliopsida</taxon>
        <taxon>eudicotyledons</taxon>
        <taxon>Gunneridae</taxon>
        <taxon>Pentapetalae</taxon>
        <taxon>asterids</taxon>
        <taxon>lamiids</taxon>
        <taxon>Solanales</taxon>
        <taxon>Solanaceae</taxon>
        <taxon>Solanoideae</taxon>
        <taxon>Datureae</taxon>
        <taxon>Datura</taxon>
    </lineage>
</organism>